<proteinExistence type="predicted"/>
<gene>
    <name evidence="2" type="ORF">D8800_09045</name>
</gene>
<feature type="transmembrane region" description="Helical" evidence="1">
    <location>
        <begin position="12"/>
        <end position="28"/>
    </location>
</feature>
<organism evidence="2 3">
    <name type="scientific">Streptococcus oralis</name>
    <dbReference type="NCBI Taxonomy" id="1303"/>
    <lineage>
        <taxon>Bacteria</taxon>
        <taxon>Bacillati</taxon>
        <taxon>Bacillota</taxon>
        <taxon>Bacilli</taxon>
        <taxon>Lactobacillales</taxon>
        <taxon>Streptococcaceae</taxon>
        <taxon>Streptococcus</taxon>
    </lineage>
</organism>
<name>A0A3R9N5J1_STROR</name>
<protein>
    <submittedName>
        <fullName evidence="2">Uncharacterized protein</fullName>
    </submittedName>
</protein>
<keyword evidence="1" id="KW-0812">Transmembrane</keyword>
<accession>A0A3R9N5J1</accession>
<evidence type="ECO:0000313" key="2">
    <source>
        <dbReference type="EMBL" id="RSK20685.1"/>
    </source>
</evidence>
<sequence length="155" mass="17829">MDVLQSTEHFFMNVLPVATPIVVAWLGYKMPKKTKEQTDQIISELNDVKGKIKDVQETACDSNAKIDEVQAKLKLHDDAHLVTMRMRLDRDIRRAIRRGFTTKDEFYVVENMHKSYKALGGNGYIDHLYNNFEALQIRDDILVEDEKGVQNGLCS</sequence>
<dbReference type="RefSeq" id="WP_125867414.1">
    <property type="nucleotide sequence ID" value="NZ_RMVN01000017.1"/>
</dbReference>
<dbReference type="Proteomes" id="UP000269220">
    <property type="component" value="Unassembled WGS sequence"/>
</dbReference>
<evidence type="ECO:0000313" key="3">
    <source>
        <dbReference type="Proteomes" id="UP000269220"/>
    </source>
</evidence>
<dbReference type="EMBL" id="RMVN01000017">
    <property type="protein sequence ID" value="RSK20685.1"/>
    <property type="molecule type" value="Genomic_DNA"/>
</dbReference>
<comment type="caution">
    <text evidence="2">The sequence shown here is derived from an EMBL/GenBank/DDBJ whole genome shotgun (WGS) entry which is preliminary data.</text>
</comment>
<dbReference type="AlphaFoldDB" id="A0A3R9N5J1"/>
<keyword evidence="1" id="KW-0472">Membrane</keyword>
<evidence type="ECO:0000256" key="1">
    <source>
        <dbReference type="SAM" id="Phobius"/>
    </source>
</evidence>
<keyword evidence="1" id="KW-1133">Transmembrane helix</keyword>
<reference evidence="2 3" key="1">
    <citation type="submission" date="2018-11" db="EMBL/GenBank/DDBJ databases">
        <title>Species Designations Belie Phenotypic and Genotypic Heterogeneity in Oral Streptococci.</title>
        <authorList>
            <person name="Velsko I."/>
        </authorList>
    </citation>
    <scope>NUCLEOTIDE SEQUENCE [LARGE SCALE GENOMIC DNA]</scope>
    <source>
        <strain evidence="2 3">BCC05</strain>
    </source>
</reference>